<evidence type="ECO:0000259" key="6">
    <source>
        <dbReference type="Pfam" id="PF00828"/>
    </source>
</evidence>
<dbReference type="Pfam" id="PF00828">
    <property type="entry name" value="Ribosomal_L27A"/>
    <property type="match status" value="1"/>
</dbReference>
<reference evidence="7 8" key="1">
    <citation type="submission" date="2017-12" db="EMBL/GenBank/DDBJ databases">
        <title>Hemimetabolous genomes reveal molecular basis of termite eusociality.</title>
        <authorList>
            <person name="Harrison M.C."/>
            <person name="Jongepier E."/>
            <person name="Robertson H.M."/>
            <person name="Arning N."/>
            <person name="Bitard-Feildel T."/>
            <person name="Chao H."/>
            <person name="Childers C.P."/>
            <person name="Dinh H."/>
            <person name="Doddapaneni H."/>
            <person name="Dugan S."/>
            <person name="Gowin J."/>
            <person name="Greiner C."/>
            <person name="Han Y."/>
            <person name="Hu H."/>
            <person name="Hughes D.S.T."/>
            <person name="Huylmans A.-K."/>
            <person name="Kemena C."/>
            <person name="Kremer L.P.M."/>
            <person name="Lee S.L."/>
            <person name="Lopez-Ezquerra A."/>
            <person name="Mallet L."/>
            <person name="Monroy-Kuhn J.M."/>
            <person name="Moser A."/>
            <person name="Murali S.C."/>
            <person name="Muzny D.M."/>
            <person name="Otani S."/>
            <person name="Piulachs M.-D."/>
            <person name="Poelchau M."/>
            <person name="Qu J."/>
            <person name="Schaub F."/>
            <person name="Wada-Katsumata A."/>
            <person name="Worley K.C."/>
            <person name="Xie Q."/>
            <person name="Ylla G."/>
            <person name="Poulsen M."/>
            <person name="Gibbs R.A."/>
            <person name="Schal C."/>
            <person name="Richards S."/>
            <person name="Belles X."/>
            <person name="Korb J."/>
            <person name="Bornberg-Bauer E."/>
        </authorList>
    </citation>
    <scope>NUCLEOTIDE SEQUENCE [LARGE SCALE GENOMIC DNA]</scope>
    <source>
        <tissue evidence="7">Whole body</tissue>
    </source>
</reference>
<protein>
    <recommendedName>
        <fullName evidence="4">Large ribosomal subunit protein uL15m</fullName>
    </recommendedName>
    <alternativeName>
        <fullName evidence="5">39S ribosomal protein L15, mitochondrial</fullName>
    </alternativeName>
</protein>
<dbReference type="InParanoid" id="A0A2J7RBA2"/>
<gene>
    <name evidence="7" type="ORF">B7P43_G15358</name>
</gene>
<dbReference type="EMBL" id="NEVH01005920">
    <property type="protein sequence ID" value="PNF38106.1"/>
    <property type="molecule type" value="Genomic_DNA"/>
</dbReference>
<dbReference type="InterPro" id="IPR036227">
    <property type="entry name" value="Ribosomal_uL15/eL18_sf"/>
</dbReference>
<dbReference type="GO" id="GO:0003735">
    <property type="term" value="F:structural constituent of ribosome"/>
    <property type="evidence" value="ECO:0007669"/>
    <property type="project" value="InterPro"/>
</dbReference>
<dbReference type="GO" id="GO:0006412">
    <property type="term" value="P:translation"/>
    <property type="evidence" value="ECO:0007669"/>
    <property type="project" value="InterPro"/>
</dbReference>
<evidence type="ECO:0000256" key="3">
    <source>
        <dbReference type="ARBA" id="ARBA00023274"/>
    </source>
</evidence>
<dbReference type="STRING" id="105785.A0A2J7RBA2"/>
<evidence type="ECO:0000256" key="1">
    <source>
        <dbReference type="ARBA" id="ARBA00007320"/>
    </source>
</evidence>
<keyword evidence="3" id="KW-0687">Ribonucleoprotein</keyword>
<evidence type="ECO:0000256" key="2">
    <source>
        <dbReference type="ARBA" id="ARBA00022980"/>
    </source>
</evidence>
<sequence length="173" mass="19824">MSFSGKKVVDKAFAMLRALHCVCLGNDRRNPRTQIRVIMLCTTWCWCLGYKSGNTPFYLQFTCEPYYKGHQYPLNQLRYCNHLDILQPTDLSVICNSGLHKMDPHHNHFGIQLTDEGADIFKAKVNIEVQWASEPVIAAIERNGGVITTAYYDVHSLWAVINPKNFFNKGKLQ</sequence>
<comment type="caution">
    <text evidence="7">The sequence shown here is derived from an EMBL/GenBank/DDBJ whole genome shotgun (WGS) entry which is preliminary data.</text>
</comment>
<evidence type="ECO:0000256" key="4">
    <source>
        <dbReference type="ARBA" id="ARBA00035299"/>
    </source>
</evidence>
<evidence type="ECO:0000313" key="8">
    <source>
        <dbReference type="Proteomes" id="UP000235965"/>
    </source>
</evidence>
<proteinExistence type="inferred from homology"/>
<dbReference type="GO" id="GO:0005762">
    <property type="term" value="C:mitochondrial large ribosomal subunit"/>
    <property type="evidence" value="ECO:0007669"/>
    <property type="project" value="TreeGrafter"/>
</dbReference>
<dbReference type="PANTHER" id="PTHR12934:SF11">
    <property type="entry name" value="LARGE RIBOSOMAL SUBUNIT PROTEIN UL15M"/>
    <property type="match status" value="1"/>
</dbReference>
<evidence type="ECO:0000256" key="5">
    <source>
        <dbReference type="ARBA" id="ARBA00035423"/>
    </source>
</evidence>
<accession>A0A2J7RBA2</accession>
<dbReference type="OrthoDB" id="361383at2759"/>
<feature type="domain" description="Large ribosomal subunit protein uL15/eL18" evidence="6">
    <location>
        <begin position="89"/>
        <end position="148"/>
    </location>
</feature>
<dbReference type="PANTHER" id="PTHR12934">
    <property type="entry name" value="50S RIBOSOMAL PROTEIN L15"/>
    <property type="match status" value="1"/>
</dbReference>
<dbReference type="InterPro" id="IPR021131">
    <property type="entry name" value="Ribosomal_uL15/eL18"/>
</dbReference>
<comment type="similarity">
    <text evidence="1">Belongs to the universal ribosomal protein uL15 family.</text>
</comment>
<dbReference type="Proteomes" id="UP000235965">
    <property type="component" value="Unassembled WGS sequence"/>
</dbReference>
<evidence type="ECO:0000313" key="7">
    <source>
        <dbReference type="EMBL" id="PNF38106.1"/>
    </source>
</evidence>
<name>A0A2J7RBA2_9NEOP</name>
<dbReference type="SUPFAM" id="SSF52080">
    <property type="entry name" value="Ribosomal proteins L15p and L18e"/>
    <property type="match status" value="1"/>
</dbReference>
<organism evidence="7 8">
    <name type="scientific">Cryptotermes secundus</name>
    <dbReference type="NCBI Taxonomy" id="105785"/>
    <lineage>
        <taxon>Eukaryota</taxon>
        <taxon>Metazoa</taxon>
        <taxon>Ecdysozoa</taxon>
        <taxon>Arthropoda</taxon>
        <taxon>Hexapoda</taxon>
        <taxon>Insecta</taxon>
        <taxon>Pterygota</taxon>
        <taxon>Neoptera</taxon>
        <taxon>Polyneoptera</taxon>
        <taxon>Dictyoptera</taxon>
        <taxon>Blattodea</taxon>
        <taxon>Blattoidea</taxon>
        <taxon>Termitoidae</taxon>
        <taxon>Kalotermitidae</taxon>
        <taxon>Cryptotermitinae</taxon>
        <taxon>Cryptotermes</taxon>
    </lineage>
</organism>
<keyword evidence="8" id="KW-1185">Reference proteome</keyword>
<keyword evidence="2" id="KW-0689">Ribosomal protein</keyword>
<dbReference type="AlphaFoldDB" id="A0A2J7RBA2"/>
<dbReference type="InterPro" id="IPR005749">
    <property type="entry name" value="Ribosomal_uL15_bac-type"/>
</dbReference>